<dbReference type="Proteomes" id="UP000198703">
    <property type="component" value="Unassembled WGS sequence"/>
</dbReference>
<dbReference type="Gene3D" id="3.40.50.2300">
    <property type="match status" value="1"/>
</dbReference>
<evidence type="ECO:0000259" key="7">
    <source>
        <dbReference type="PROSITE" id="PS50045"/>
    </source>
</evidence>
<dbReference type="InterPro" id="IPR002197">
    <property type="entry name" value="HTH_Fis"/>
</dbReference>
<dbReference type="Pfam" id="PF02954">
    <property type="entry name" value="HTH_8"/>
    <property type="match status" value="1"/>
</dbReference>
<dbReference type="Gene3D" id="1.10.10.60">
    <property type="entry name" value="Homeodomain-like"/>
    <property type="match status" value="1"/>
</dbReference>
<dbReference type="PROSITE" id="PS50045">
    <property type="entry name" value="SIGMA54_INTERACT_4"/>
    <property type="match status" value="1"/>
</dbReference>
<evidence type="ECO:0000256" key="6">
    <source>
        <dbReference type="PROSITE-ProRule" id="PRU00169"/>
    </source>
</evidence>
<dbReference type="GO" id="GO:0000160">
    <property type="term" value="P:phosphorelay signal transduction system"/>
    <property type="evidence" value="ECO:0007669"/>
    <property type="project" value="UniProtKB-KW"/>
</dbReference>
<sequence length="405" mass="43208">MIPLAGRRIVLIEDDEIMGASLAQRLALEGADVVWRRQALRGLHAVRTPAAPVDAVVCDIRLRDGSGEEIFAELGRAMTPPPFLFITGQSGVEQAVRLLRAGAADYLAKPFEMAVFLERLARLMPQRAVPAAEPVLGPSRAAQAVEAQAAQAAADDAPVLLRGPRGAGKLALARRIHILSDRRAAPFVAAEAADRDASPDFPALGARTGEGVLFVAAAGRLSAAAQDALIALLREGPSWRLIAACGPRLTERVAAGGFRSDLYYLMAAREIVVPPLGDRSEDALWLARRLFDGLNARRAAPLAGLSGLAEDAVRAHDWPGGGRELRARMARAVEMAAGDRLYPADLFPERTATDDFLSLGEAREAAERVQIAAALARTGGQVAEAARLLRVSRTTLWEKMQKLGL</sequence>
<dbReference type="SUPFAM" id="SSF46689">
    <property type="entry name" value="Homeodomain-like"/>
    <property type="match status" value="1"/>
</dbReference>
<reference evidence="9 10" key="1">
    <citation type="submission" date="2016-10" db="EMBL/GenBank/DDBJ databases">
        <authorList>
            <person name="de Groot N.N."/>
        </authorList>
    </citation>
    <scope>NUCLEOTIDE SEQUENCE [LARGE SCALE GENOMIC DNA]</scope>
    <source>
        <strain evidence="9 10">DSM 15345</strain>
    </source>
</reference>
<gene>
    <name evidence="9" type="ORF">SAMN05444370_11748</name>
</gene>
<evidence type="ECO:0000313" key="9">
    <source>
        <dbReference type="EMBL" id="SEA90788.1"/>
    </source>
</evidence>
<keyword evidence="5" id="KW-0804">Transcription</keyword>
<keyword evidence="9" id="KW-0238">DNA-binding</keyword>
<dbReference type="GO" id="GO:0043565">
    <property type="term" value="F:sequence-specific DNA binding"/>
    <property type="evidence" value="ECO:0007669"/>
    <property type="project" value="InterPro"/>
</dbReference>
<dbReference type="InterPro" id="IPR027417">
    <property type="entry name" value="P-loop_NTPase"/>
</dbReference>
<dbReference type="Pfam" id="PF25601">
    <property type="entry name" value="AAA_lid_14"/>
    <property type="match status" value="1"/>
</dbReference>
<feature type="domain" description="Response regulatory" evidence="8">
    <location>
        <begin position="8"/>
        <end position="124"/>
    </location>
</feature>
<dbReference type="RefSeq" id="WP_093255629.1">
    <property type="nucleotide sequence ID" value="NZ_FNQM01000017.1"/>
</dbReference>
<dbReference type="InterPro" id="IPR001789">
    <property type="entry name" value="Sig_transdc_resp-reg_receiver"/>
</dbReference>
<feature type="modified residue" description="4-aspartylphosphate" evidence="6">
    <location>
        <position position="59"/>
    </location>
</feature>
<dbReference type="Pfam" id="PF14532">
    <property type="entry name" value="Sigma54_activ_2"/>
    <property type="match status" value="1"/>
</dbReference>
<evidence type="ECO:0000256" key="1">
    <source>
        <dbReference type="ARBA" id="ARBA00022741"/>
    </source>
</evidence>
<dbReference type="STRING" id="89524.SAMN05444370_11748"/>
<name>A0A1H4F1X1_9RHOB</name>
<accession>A0A1H4F1X1</accession>
<dbReference type="InterPro" id="IPR058031">
    <property type="entry name" value="AAA_lid_NorR"/>
</dbReference>
<dbReference type="EMBL" id="FNQM01000017">
    <property type="protein sequence ID" value="SEA90788.1"/>
    <property type="molecule type" value="Genomic_DNA"/>
</dbReference>
<keyword evidence="4" id="KW-0805">Transcription regulation</keyword>
<evidence type="ECO:0000256" key="4">
    <source>
        <dbReference type="ARBA" id="ARBA00023015"/>
    </source>
</evidence>
<evidence type="ECO:0000259" key="8">
    <source>
        <dbReference type="PROSITE" id="PS50110"/>
    </source>
</evidence>
<protein>
    <submittedName>
        <fullName evidence="9">DNA-binding transcriptional response regulator, NtrC family, contains REC, AAA-type ATPase, and a Fis-type DNA-binding domains</fullName>
    </submittedName>
</protein>
<evidence type="ECO:0000256" key="2">
    <source>
        <dbReference type="ARBA" id="ARBA00022840"/>
    </source>
</evidence>
<evidence type="ECO:0000313" key="10">
    <source>
        <dbReference type="Proteomes" id="UP000198703"/>
    </source>
</evidence>
<dbReference type="SUPFAM" id="SSF52172">
    <property type="entry name" value="CheY-like"/>
    <property type="match status" value="1"/>
</dbReference>
<dbReference type="InterPro" id="IPR002078">
    <property type="entry name" value="Sigma_54_int"/>
</dbReference>
<dbReference type="Pfam" id="PF00072">
    <property type="entry name" value="Response_reg"/>
    <property type="match status" value="1"/>
</dbReference>
<dbReference type="AlphaFoldDB" id="A0A1H4F1X1"/>
<keyword evidence="10" id="KW-1185">Reference proteome</keyword>
<dbReference type="SUPFAM" id="SSF52540">
    <property type="entry name" value="P-loop containing nucleoside triphosphate hydrolases"/>
    <property type="match status" value="1"/>
</dbReference>
<dbReference type="GO" id="GO:0006355">
    <property type="term" value="P:regulation of DNA-templated transcription"/>
    <property type="evidence" value="ECO:0007669"/>
    <property type="project" value="InterPro"/>
</dbReference>
<dbReference type="Gene3D" id="3.40.50.300">
    <property type="entry name" value="P-loop containing nucleotide triphosphate hydrolases"/>
    <property type="match status" value="1"/>
</dbReference>
<feature type="domain" description="Sigma-54 factor interaction" evidence="7">
    <location>
        <begin position="135"/>
        <end position="334"/>
    </location>
</feature>
<keyword evidence="1" id="KW-0547">Nucleotide-binding</keyword>
<dbReference type="SMART" id="SM00448">
    <property type="entry name" value="REC"/>
    <property type="match status" value="1"/>
</dbReference>
<keyword evidence="2" id="KW-0067">ATP-binding</keyword>
<proteinExistence type="predicted"/>
<dbReference type="GO" id="GO:0005524">
    <property type="term" value="F:ATP binding"/>
    <property type="evidence" value="ECO:0007669"/>
    <property type="project" value="UniProtKB-KW"/>
</dbReference>
<keyword evidence="6" id="KW-0597">Phosphoprotein</keyword>
<dbReference type="InterPro" id="IPR009057">
    <property type="entry name" value="Homeodomain-like_sf"/>
</dbReference>
<dbReference type="InterPro" id="IPR011006">
    <property type="entry name" value="CheY-like_superfamily"/>
</dbReference>
<dbReference type="PANTHER" id="PTHR32071">
    <property type="entry name" value="TRANSCRIPTIONAL REGULATORY PROTEIN"/>
    <property type="match status" value="1"/>
</dbReference>
<evidence type="ECO:0000256" key="3">
    <source>
        <dbReference type="ARBA" id="ARBA00023012"/>
    </source>
</evidence>
<dbReference type="OrthoDB" id="9802388at2"/>
<evidence type="ECO:0000256" key="5">
    <source>
        <dbReference type="ARBA" id="ARBA00023163"/>
    </source>
</evidence>
<dbReference type="Gene3D" id="1.10.8.60">
    <property type="match status" value="1"/>
</dbReference>
<dbReference type="PRINTS" id="PR01590">
    <property type="entry name" value="HTHFIS"/>
</dbReference>
<organism evidence="9 10">
    <name type="scientific">Rubrimonas cliftonensis</name>
    <dbReference type="NCBI Taxonomy" id="89524"/>
    <lineage>
        <taxon>Bacteria</taxon>
        <taxon>Pseudomonadati</taxon>
        <taxon>Pseudomonadota</taxon>
        <taxon>Alphaproteobacteria</taxon>
        <taxon>Rhodobacterales</taxon>
        <taxon>Paracoccaceae</taxon>
        <taxon>Rubrimonas</taxon>
    </lineage>
</organism>
<dbReference type="PROSITE" id="PS50110">
    <property type="entry name" value="RESPONSE_REGULATORY"/>
    <property type="match status" value="1"/>
</dbReference>
<keyword evidence="3" id="KW-0902">Two-component regulatory system</keyword>